<reference evidence="1 2" key="1">
    <citation type="journal article" date="2025" name="Microbiol. Resour. Announc.">
        <title>Draft genome sequences for Neonectria magnoliae and Neonectria punicea, canker pathogens of Liriodendron tulipifera and Acer saccharum in West Virginia.</title>
        <authorList>
            <person name="Petronek H.M."/>
            <person name="Kasson M.T."/>
            <person name="Metheny A.M."/>
            <person name="Stauder C.M."/>
            <person name="Lovett B."/>
            <person name="Lynch S.C."/>
            <person name="Garnas J.R."/>
            <person name="Kasson L.R."/>
            <person name="Stajich J.E."/>
        </authorList>
    </citation>
    <scope>NUCLEOTIDE SEQUENCE [LARGE SCALE GENOMIC DNA]</scope>
    <source>
        <strain evidence="1 2">NRRL 64651</strain>
    </source>
</reference>
<evidence type="ECO:0000313" key="2">
    <source>
        <dbReference type="Proteomes" id="UP001498421"/>
    </source>
</evidence>
<proteinExistence type="predicted"/>
<dbReference type="EMBL" id="JAZAVK010000055">
    <property type="protein sequence ID" value="KAK7427313.1"/>
    <property type="molecule type" value="Genomic_DNA"/>
</dbReference>
<protein>
    <submittedName>
        <fullName evidence="1">Uncharacterized protein</fullName>
    </submittedName>
</protein>
<keyword evidence="2" id="KW-1185">Reference proteome</keyword>
<accession>A0ABR1I1C2</accession>
<organism evidence="1 2">
    <name type="scientific">Neonectria magnoliae</name>
    <dbReference type="NCBI Taxonomy" id="2732573"/>
    <lineage>
        <taxon>Eukaryota</taxon>
        <taxon>Fungi</taxon>
        <taxon>Dikarya</taxon>
        <taxon>Ascomycota</taxon>
        <taxon>Pezizomycotina</taxon>
        <taxon>Sordariomycetes</taxon>
        <taxon>Hypocreomycetidae</taxon>
        <taxon>Hypocreales</taxon>
        <taxon>Nectriaceae</taxon>
        <taxon>Neonectria</taxon>
    </lineage>
</organism>
<gene>
    <name evidence="1" type="ORF">QQZ08_006250</name>
</gene>
<name>A0ABR1I1C2_9HYPO</name>
<evidence type="ECO:0000313" key="1">
    <source>
        <dbReference type="EMBL" id="KAK7427313.1"/>
    </source>
</evidence>
<dbReference type="Proteomes" id="UP001498421">
    <property type="component" value="Unassembled WGS sequence"/>
</dbReference>
<sequence>MGAEPGTSTDRRSGVLRLVETLEEQKDVLGLRCDTVGMGALEMVFLKIVKDCDVPDDSEKSRTWKWNW</sequence>
<comment type="caution">
    <text evidence="1">The sequence shown here is derived from an EMBL/GenBank/DDBJ whole genome shotgun (WGS) entry which is preliminary data.</text>
</comment>